<feature type="region of interest" description="Disordered" evidence="4">
    <location>
        <begin position="22"/>
        <end position="51"/>
    </location>
</feature>
<comment type="caution">
    <text evidence="6">The sequence shown here is derived from an EMBL/GenBank/DDBJ whole genome shotgun (WGS) entry which is preliminary data.</text>
</comment>
<feature type="region of interest" description="Disordered" evidence="4">
    <location>
        <begin position="155"/>
        <end position="181"/>
    </location>
</feature>
<reference evidence="6 7" key="1">
    <citation type="submission" date="2019-02" db="EMBL/GenBank/DDBJ databases">
        <title>Genome sequencing of the rare red list fungi Dentipellis fragilis.</title>
        <authorList>
            <person name="Buettner E."/>
            <person name="Kellner H."/>
        </authorList>
    </citation>
    <scope>NUCLEOTIDE SEQUENCE [LARGE SCALE GENOMIC DNA]</scope>
    <source>
        <strain evidence="6 7">DSM 105465</strain>
    </source>
</reference>
<accession>A0A4Y9Y4G5</accession>
<evidence type="ECO:0000313" key="7">
    <source>
        <dbReference type="Proteomes" id="UP000298327"/>
    </source>
</evidence>
<dbReference type="SUPFAM" id="SSF57903">
    <property type="entry name" value="FYVE/PHD zinc finger"/>
    <property type="match status" value="1"/>
</dbReference>
<keyword evidence="7" id="KW-1185">Reference proteome</keyword>
<dbReference type="STRING" id="205917.A0A4Y9Y4G5"/>
<feature type="region of interest" description="Disordered" evidence="4">
    <location>
        <begin position="226"/>
        <end position="248"/>
    </location>
</feature>
<name>A0A4Y9Y4G5_9AGAM</name>
<dbReference type="OrthoDB" id="436852at2759"/>
<dbReference type="Proteomes" id="UP000298327">
    <property type="component" value="Unassembled WGS sequence"/>
</dbReference>
<feature type="compositionally biased region" description="Acidic residues" evidence="4">
    <location>
        <begin position="24"/>
        <end position="37"/>
    </location>
</feature>
<dbReference type="Gene3D" id="3.30.40.10">
    <property type="entry name" value="Zinc/RING finger domain, C3HC4 (zinc finger)"/>
    <property type="match status" value="1"/>
</dbReference>
<keyword evidence="1" id="KW-0479">Metal-binding</keyword>
<organism evidence="6 7">
    <name type="scientific">Dentipellis fragilis</name>
    <dbReference type="NCBI Taxonomy" id="205917"/>
    <lineage>
        <taxon>Eukaryota</taxon>
        <taxon>Fungi</taxon>
        <taxon>Dikarya</taxon>
        <taxon>Basidiomycota</taxon>
        <taxon>Agaricomycotina</taxon>
        <taxon>Agaricomycetes</taxon>
        <taxon>Russulales</taxon>
        <taxon>Hericiaceae</taxon>
        <taxon>Dentipellis</taxon>
    </lineage>
</organism>
<evidence type="ECO:0000259" key="5">
    <source>
        <dbReference type="Pfam" id="PF00628"/>
    </source>
</evidence>
<sequence>MERKEQEQAEEAEKLRWIERFLEEDSAESDEDGEGEDAVAAMEGVQPPPGPAAWFRGGRGKTVPLHDRNVPAGRVAFPSDPADARAALLSKREVRALAYRRQLAMDLDPGPEPADDEVCDACRTWYHLECIGIHDVAELGREEDPWYCPRCVEGNGEEDTPSSEPTFAPTDEGPTPHRPHPDPLFFQAIAMQESPLDAWRGRFPDMPTTPTRAGNVRASNVSLARSSWTDGGSARHDHPATPPSRAPPAYVRVQATTPGYERNFMQEGGSPFDPTSTPSRGFMFGAPFTTPKPGGGAVPRGTGMSTPPARHALPRPPPSGSPYRGDVVYDDTPVDRTGPRPVAPLPARKVMDSPLMGRGHARHLEPGLAESPVIRGKGKAKERVGREPADARFAYCLVRSGRDAEAEASVPCEGTRALTTTTILDAFSLVENIMGWCKSYLTREIGCGSVRWGLMQEMRRRAVVGEGRKRERKGRDITSTRLSQLGRCDTRVPALVTSLRAAAANDVQLLSLARSSSFRPIHFTTFTSLPACKNTPRMWTILHSVGGSCYEKTSITSIIAVE</sequence>
<protein>
    <recommendedName>
        <fullName evidence="5">PHD-type domain-containing protein</fullName>
    </recommendedName>
</protein>
<evidence type="ECO:0000256" key="3">
    <source>
        <dbReference type="ARBA" id="ARBA00022833"/>
    </source>
</evidence>
<proteinExistence type="predicted"/>
<evidence type="ECO:0000256" key="1">
    <source>
        <dbReference type="ARBA" id="ARBA00022723"/>
    </source>
</evidence>
<dbReference type="Pfam" id="PF00628">
    <property type="entry name" value="PHD"/>
    <property type="match status" value="1"/>
</dbReference>
<evidence type="ECO:0000313" key="6">
    <source>
        <dbReference type="EMBL" id="TFY57080.1"/>
    </source>
</evidence>
<dbReference type="GO" id="GO:0008270">
    <property type="term" value="F:zinc ion binding"/>
    <property type="evidence" value="ECO:0007669"/>
    <property type="project" value="UniProtKB-KW"/>
</dbReference>
<feature type="domain" description="PHD-type" evidence="5">
    <location>
        <begin position="118"/>
        <end position="151"/>
    </location>
</feature>
<dbReference type="InterPro" id="IPR019787">
    <property type="entry name" value="Znf_PHD-finger"/>
</dbReference>
<dbReference type="EMBL" id="SEOQ01000777">
    <property type="protein sequence ID" value="TFY57080.1"/>
    <property type="molecule type" value="Genomic_DNA"/>
</dbReference>
<dbReference type="AlphaFoldDB" id="A0A4Y9Y4G5"/>
<evidence type="ECO:0000256" key="4">
    <source>
        <dbReference type="SAM" id="MobiDB-lite"/>
    </source>
</evidence>
<dbReference type="InterPro" id="IPR013083">
    <property type="entry name" value="Znf_RING/FYVE/PHD"/>
</dbReference>
<keyword evidence="2" id="KW-0863">Zinc-finger</keyword>
<keyword evidence="3" id="KW-0862">Zinc</keyword>
<gene>
    <name evidence="6" type="ORF">EVG20_g8684</name>
</gene>
<evidence type="ECO:0000256" key="2">
    <source>
        <dbReference type="ARBA" id="ARBA00022771"/>
    </source>
</evidence>
<dbReference type="InterPro" id="IPR011011">
    <property type="entry name" value="Znf_FYVE_PHD"/>
</dbReference>
<feature type="region of interest" description="Disordered" evidence="4">
    <location>
        <begin position="289"/>
        <end position="353"/>
    </location>
</feature>